<sequence length="351" mass="38482">MAKKVLPKASNTANEKDRRKKARKRRENAAVRQREQDARDYGEIPPPLAIFEILPKVLQTGNSNMVMAIVKEMPPKKDFAGRYKQRDVVQHLNIALGVQTLLAYHCLAAVLGSGAKAKEELGKLGGGSDTVDYRLNVGREHLTSRTAFESEAELKLWAPLKLQMDHGAAPYAAELTNKILAETEAVRLISRAYDRAQRVSAAHKVAVDMGATDAAAQLELAYNHPSTDVSSVEACQIAISADINPAELWMKYGASFGKTFEIARFIGRINAGVEARLGPELFGIARQVLAAQPCETQLSRAWTRLREFLILAISADQFDQGLRSAEAVAGIIRIARTTRELSVERPSTAVP</sequence>
<evidence type="ECO:0000256" key="1">
    <source>
        <dbReference type="SAM" id="MobiDB-lite"/>
    </source>
</evidence>
<organism evidence="2 3">
    <name type="scientific">Bradyrhizobium denitrificans</name>
    <dbReference type="NCBI Taxonomy" id="2734912"/>
    <lineage>
        <taxon>Bacteria</taxon>
        <taxon>Pseudomonadati</taxon>
        <taxon>Pseudomonadota</taxon>
        <taxon>Alphaproteobacteria</taxon>
        <taxon>Hyphomicrobiales</taxon>
        <taxon>Nitrobacteraceae</taxon>
        <taxon>Bradyrhizobium</taxon>
    </lineage>
</organism>
<name>A0ABS5GJ76_9BRAD</name>
<dbReference type="EMBL" id="JAFCLK010000063">
    <property type="protein sequence ID" value="MBR1141373.1"/>
    <property type="molecule type" value="Genomic_DNA"/>
</dbReference>
<gene>
    <name evidence="2" type="ORF">JQ619_37065</name>
</gene>
<dbReference type="RefSeq" id="WP_172243985.1">
    <property type="nucleotide sequence ID" value="NZ_JABFDP010000059.1"/>
</dbReference>
<accession>A0ABS5GJ76</accession>
<feature type="compositionally biased region" description="Basic and acidic residues" evidence="1">
    <location>
        <begin position="27"/>
        <end position="38"/>
    </location>
</feature>
<feature type="region of interest" description="Disordered" evidence="1">
    <location>
        <begin position="1"/>
        <end position="38"/>
    </location>
</feature>
<keyword evidence="3" id="KW-1185">Reference proteome</keyword>
<comment type="caution">
    <text evidence="2">The sequence shown here is derived from an EMBL/GenBank/DDBJ whole genome shotgun (WGS) entry which is preliminary data.</text>
</comment>
<evidence type="ECO:0000313" key="2">
    <source>
        <dbReference type="EMBL" id="MBR1141373.1"/>
    </source>
</evidence>
<evidence type="ECO:0000313" key="3">
    <source>
        <dbReference type="Proteomes" id="UP001314635"/>
    </source>
</evidence>
<reference evidence="3" key="1">
    <citation type="journal article" date="2021" name="ISME J.">
        <title>Evolutionary origin and ecological implication of a unique nif island in free-living Bradyrhizobium lineages.</title>
        <authorList>
            <person name="Tao J."/>
        </authorList>
    </citation>
    <scope>NUCLEOTIDE SEQUENCE [LARGE SCALE GENOMIC DNA]</scope>
    <source>
        <strain evidence="3">SZCCT0094</strain>
    </source>
</reference>
<proteinExistence type="predicted"/>
<protein>
    <submittedName>
        <fullName evidence="2">Uncharacterized protein</fullName>
    </submittedName>
</protein>
<dbReference type="Proteomes" id="UP001314635">
    <property type="component" value="Unassembled WGS sequence"/>
</dbReference>